<dbReference type="InterPro" id="IPR049780">
    <property type="entry name" value="PH_KIFIA_KIFIB"/>
</dbReference>
<comment type="similarity">
    <text evidence="19">Belongs to the TRAFAC class myosin-kinesin ATPase superfamily. Kinesin family.</text>
</comment>
<dbReference type="GO" id="GO:0030658">
    <property type="term" value="C:transport vesicle membrane"/>
    <property type="evidence" value="ECO:0007669"/>
    <property type="project" value="UniProtKB-SubCell"/>
</dbReference>
<keyword evidence="7 19" id="KW-0547">Nucleotide-binding</keyword>
<keyword evidence="14" id="KW-0413">Isomerase</keyword>
<evidence type="ECO:0000259" key="21">
    <source>
        <dbReference type="PROSITE" id="PS50003"/>
    </source>
</evidence>
<dbReference type="Proteomes" id="UP000663879">
    <property type="component" value="Unassembled WGS sequence"/>
</dbReference>
<dbReference type="InterPro" id="IPR000253">
    <property type="entry name" value="FHA_dom"/>
</dbReference>
<dbReference type="Pfam" id="PF16183">
    <property type="entry name" value="Kinesin_assoc"/>
    <property type="match status" value="1"/>
</dbReference>
<name>A0A813N7F1_9BILA</name>
<accession>A0A813N7F1</accession>
<dbReference type="PROSITE" id="PS00411">
    <property type="entry name" value="KINESIN_MOTOR_1"/>
    <property type="match status" value="1"/>
</dbReference>
<dbReference type="SUPFAM" id="SSF50729">
    <property type="entry name" value="PH domain-like"/>
    <property type="match status" value="1"/>
</dbReference>
<feature type="binding site" evidence="19">
    <location>
        <begin position="97"/>
        <end position="104"/>
    </location>
    <ligand>
        <name>ATP</name>
        <dbReference type="ChEBI" id="CHEBI:30616"/>
    </ligand>
</feature>
<dbReference type="PRINTS" id="PR00380">
    <property type="entry name" value="KINESINHEAVY"/>
</dbReference>
<dbReference type="Pfam" id="PF12473">
    <property type="entry name" value="DUF3694"/>
    <property type="match status" value="1"/>
</dbReference>
<dbReference type="Pfam" id="PF12423">
    <property type="entry name" value="KIF1B"/>
    <property type="match status" value="1"/>
</dbReference>
<evidence type="ECO:0000256" key="2">
    <source>
        <dbReference type="ARBA" id="ARBA00004250"/>
    </source>
</evidence>
<evidence type="ECO:0000256" key="10">
    <source>
        <dbReference type="ARBA" id="ARBA00023054"/>
    </source>
</evidence>
<feature type="domain" description="PH" evidence="21">
    <location>
        <begin position="1849"/>
        <end position="1947"/>
    </location>
</feature>
<organism evidence="23 24">
    <name type="scientific">Brachionus calyciflorus</name>
    <dbReference type="NCBI Taxonomy" id="104777"/>
    <lineage>
        <taxon>Eukaryota</taxon>
        <taxon>Metazoa</taxon>
        <taxon>Spiralia</taxon>
        <taxon>Gnathifera</taxon>
        <taxon>Rotifera</taxon>
        <taxon>Eurotatoria</taxon>
        <taxon>Monogononta</taxon>
        <taxon>Pseudotrocha</taxon>
        <taxon>Ploima</taxon>
        <taxon>Brachionidae</taxon>
        <taxon>Brachionus</taxon>
    </lineage>
</organism>
<dbReference type="InterPro" id="IPR011993">
    <property type="entry name" value="PH-like_dom_sf"/>
</dbReference>
<dbReference type="Gene3D" id="2.60.200.20">
    <property type="match status" value="1"/>
</dbReference>
<dbReference type="InterPro" id="IPR008984">
    <property type="entry name" value="SMAD_FHA_dom_sf"/>
</dbReference>
<protein>
    <recommendedName>
        <fullName evidence="3">Kinesin-like protein unc-104</fullName>
        <ecNumber evidence="18">5.6.1.3</ecNumber>
    </recommendedName>
</protein>
<keyword evidence="10 20" id="KW-0175">Coiled coil</keyword>
<reference evidence="23" key="1">
    <citation type="submission" date="2021-02" db="EMBL/GenBank/DDBJ databases">
        <authorList>
            <person name="Nowell W R."/>
        </authorList>
    </citation>
    <scope>NUCLEOTIDE SEQUENCE</scope>
    <source>
        <strain evidence="23">Ploen Becks lab</strain>
    </source>
</reference>
<dbReference type="InterPro" id="IPR022140">
    <property type="entry name" value="Kinesin-like_KIF1-typ"/>
</dbReference>
<dbReference type="GO" id="GO:0005524">
    <property type="term" value="F:ATP binding"/>
    <property type="evidence" value="ECO:0007669"/>
    <property type="project" value="UniProtKB-UniRule"/>
</dbReference>
<comment type="catalytic activity">
    <reaction evidence="17">
        <text>ATP + H2O + a kinesin associated with a microtubule at position (n) = ADP + phosphate a kinesin associated with a microtubule at position (n+1, toward the plus end).</text>
        <dbReference type="EC" id="5.6.1.3"/>
    </reaction>
</comment>
<dbReference type="InterPro" id="IPR032405">
    <property type="entry name" value="Kinesin_assoc"/>
</dbReference>
<keyword evidence="6" id="KW-0493">Microtubule</keyword>
<dbReference type="EC" id="5.6.1.3" evidence="18"/>
<dbReference type="GO" id="GO:0010970">
    <property type="term" value="P:transport along microtubule"/>
    <property type="evidence" value="ECO:0007669"/>
    <property type="project" value="UniProtKB-ARBA"/>
</dbReference>
<feature type="coiled-coil region" evidence="20">
    <location>
        <begin position="665"/>
        <end position="692"/>
    </location>
</feature>
<keyword evidence="13" id="KW-0206">Cytoskeleton</keyword>
<dbReference type="InterPro" id="IPR036961">
    <property type="entry name" value="Kinesin_motor_dom_sf"/>
</dbReference>
<dbReference type="Gene3D" id="3.40.850.10">
    <property type="entry name" value="Kinesin motor domain"/>
    <property type="match status" value="1"/>
</dbReference>
<keyword evidence="15" id="KW-0968">Cytoplasmic vesicle</keyword>
<dbReference type="OrthoDB" id="3176171at2759"/>
<dbReference type="PANTHER" id="PTHR47117:SF10">
    <property type="entry name" value="KINESIN-LIKE PROTEIN KIF1B"/>
    <property type="match status" value="1"/>
</dbReference>
<dbReference type="GO" id="GO:0008574">
    <property type="term" value="F:plus-end-directed microtubule motor activity"/>
    <property type="evidence" value="ECO:0007669"/>
    <property type="project" value="UniProtKB-EC"/>
</dbReference>
<evidence type="ECO:0000256" key="12">
    <source>
        <dbReference type="ARBA" id="ARBA00023175"/>
    </source>
</evidence>
<dbReference type="Gene3D" id="2.30.29.30">
    <property type="entry name" value="Pleckstrin-homology domain (PH domain)/Phosphotyrosine-binding domain (PTB)"/>
    <property type="match status" value="1"/>
</dbReference>
<evidence type="ECO:0000256" key="7">
    <source>
        <dbReference type="ARBA" id="ARBA00022741"/>
    </source>
</evidence>
<evidence type="ECO:0000256" key="8">
    <source>
        <dbReference type="ARBA" id="ARBA00022840"/>
    </source>
</evidence>
<dbReference type="Gene3D" id="6.10.250.2520">
    <property type="match status" value="1"/>
</dbReference>
<evidence type="ECO:0000259" key="22">
    <source>
        <dbReference type="PROSITE" id="PS50067"/>
    </source>
</evidence>
<evidence type="ECO:0000256" key="13">
    <source>
        <dbReference type="ARBA" id="ARBA00023212"/>
    </source>
</evidence>
<evidence type="ECO:0000256" key="5">
    <source>
        <dbReference type="ARBA" id="ARBA00022553"/>
    </source>
</evidence>
<evidence type="ECO:0000256" key="4">
    <source>
        <dbReference type="ARBA" id="ARBA00022490"/>
    </source>
</evidence>
<dbReference type="FunFam" id="3.40.850.10:FF:000004">
    <property type="entry name" value="Kinesin-like protein isoform 2"/>
    <property type="match status" value="1"/>
</dbReference>
<evidence type="ECO:0000256" key="19">
    <source>
        <dbReference type="PROSITE-ProRule" id="PRU00283"/>
    </source>
</evidence>
<evidence type="ECO:0000256" key="18">
    <source>
        <dbReference type="ARBA" id="ARBA00066390"/>
    </source>
</evidence>
<keyword evidence="8 19" id="KW-0067">ATP-binding</keyword>
<dbReference type="SMART" id="SM00233">
    <property type="entry name" value="PH"/>
    <property type="match status" value="2"/>
</dbReference>
<dbReference type="GO" id="GO:0045202">
    <property type="term" value="C:synapse"/>
    <property type="evidence" value="ECO:0007669"/>
    <property type="project" value="UniProtKB-SubCell"/>
</dbReference>
<dbReference type="CDD" id="cd22705">
    <property type="entry name" value="FHA_KIF1"/>
    <property type="match status" value="1"/>
</dbReference>
<dbReference type="SUPFAM" id="SSF49879">
    <property type="entry name" value="SMAD/FHA domain"/>
    <property type="match status" value="1"/>
</dbReference>
<keyword evidence="12 19" id="KW-0505">Motor protein</keyword>
<keyword evidence="4" id="KW-0963">Cytoplasm</keyword>
<dbReference type="SUPFAM" id="SSF52540">
    <property type="entry name" value="P-loop containing nucleoside triphosphate hydrolases"/>
    <property type="match status" value="1"/>
</dbReference>
<dbReference type="SMART" id="SM00240">
    <property type="entry name" value="FHA"/>
    <property type="match status" value="1"/>
</dbReference>
<dbReference type="CDD" id="cd01233">
    <property type="entry name" value="PH_KIFIA_KIFIB"/>
    <property type="match status" value="1"/>
</dbReference>
<dbReference type="PANTHER" id="PTHR47117">
    <property type="entry name" value="STAR-RELATED LIPID TRANSFER PROTEIN 9"/>
    <property type="match status" value="1"/>
</dbReference>
<dbReference type="FunFam" id="2.60.200.20:FF:000001">
    <property type="entry name" value="Kinesin family member 1B"/>
    <property type="match status" value="1"/>
</dbReference>
<evidence type="ECO:0000256" key="15">
    <source>
        <dbReference type="ARBA" id="ARBA00023329"/>
    </source>
</evidence>
<dbReference type="CDD" id="cd01365">
    <property type="entry name" value="KISc_KIF1A_KIF1B"/>
    <property type="match status" value="1"/>
</dbReference>
<evidence type="ECO:0000256" key="11">
    <source>
        <dbReference type="ARBA" id="ARBA00023136"/>
    </source>
</evidence>
<dbReference type="FunFam" id="2.30.29.30:FF:000023">
    <property type="entry name" value="Kinesin family member 1B"/>
    <property type="match status" value="1"/>
</dbReference>
<keyword evidence="11" id="KW-0472">Membrane</keyword>
<dbReference type="Pfam" id="PF00225">
    <property type="entry name" value="Kinesin"/>
    <property type="match status" value="1"/>
</dbReference>
<keyword evidence="5" id="KW-0597">Phosphoprotein</keyword>
<dbReference type="EMBL" id="CAJNOC010000231">
    <property type="protein sequence ID" value="CAF0730638.1"/>
    <property type="molecule type" value="Genomic_DNA"/>
</dbReference>
<evidence type="ECO:0000256" key="17">
    <source>
        <dbReference type="ARBA" id="ARBA00050273"/>
    </source>
</evidence>
<evidence type="ECO:0000256" key="16">
    <source>
        <dbReference type="ARBA" id="ARBA00034103"/>
    </source>
</evidence>
<dbReference type="GO" id="GO:0008017">
    <property type="term" value="F:microtubule binding"/>
    <property type="evidence" value="ECO:0007669"/>
    <property type="project" value="InterPro"/>
</dbReference>
<dbReference type="InterPro" id="IPR022164">
    <property type="entry name" value="Kinesin-like"/>
</dbReference>
<dbReference type="SMART" id="SM00129">
    <property type="entry name" value="KISc"/>
    <property type="match status" value="1"/>
</dbReference>
<gene>
    <name evidence="23" type="ORF">OXX778_LOCUS2821</name>
</gene>
<dbReference type="GO" id="GO:0005874">
    <property type="term" value="C:microtubule"/>
    <property type="evidence" value="ECO:0007669"/>
    <property type="project" value="UniProtKB-KW"/>
</dbReference>
<dbReference type="InterPro" id="IPR001752">
    <property type="entry name" value="Kinesin_motor_dom"/>
</dbReference>
<dbReference type="InterPro" id="IPR001849">
    <property type="entry name" value="PH_domain"/>
</dbReference>
<comment type="subcellular location">
    <subcellularLocation>
        <location evidence="1">Cytoplasm</location>
        <location evidence="1">Cytoskeleton</location>
    </subcellularLocation>
    <subcellularLocation>
        <location evidence="2">Cytoplasmic vesicle</location>
        <location evidence="2">Secretory vesicle membrane</location>
    </subcellularLocation>
    <subcellularLocation>
        <location evidence="16">Synapse</location>
    </subcellularLocation>
</comment>
<dbReference type="InterPro" id="IPR019821">
    <property type="entry name" value="Kinesin_motor_CS"/>
</dbReference>
<keyword evidence="9" id="KW-0770">Synapse</keyword>
<sequence length="1966" mass="225502">MSSVKVAVRVRPFNTREIQRQTQCIIRMDGPTTFITNPKAQPGEEAVKNFNYDYSYWSHTDKRDPLFVSQRQVYEDLGIEMLDHAVEGYNVCIFAYGQTGAGKSYTMMGRLEPEQKGIIPQMCEDLFERIEKLKKDGHFQATVEVSYMEIYCERVRDLLNPKNKNNNLKVREHPIMGPYVEDLSKLVVKEYSDIDRLIDEGNKARTVAATNMNETSSRSHAVFTVIFTQKRHDTQTDLNTERVSKISLVDLAGSERANSTGAQGTRLKEGANINKSLTTLGKVISALAEQSMTSSTFSSYNLKKSSNLNLKKKPEQFIPYRDSVLTWLLKENLGGNSKTAMLAAISPADINYDETLSTLRYADRAKQIVCKAIVNEDSNGKLIRELKEEIFRLREILKREGFEELQDESLSKSSSSYNLAGSTMNLNFVQKNKKESVSEESEDALERLKENQKIIGQLTETYEMKLKRTEHIMAEREAALTELGIMTRDDGNALGIFSPKKTPHLVNLNEDPFMSECLLYYIKEGVTKLGRPDAQTSQDIVLIGTHILSEHCILENKNNELVELRPLNGALCYVNGKKVEEIISLKSGDRVIFGKSHVFRFNNPEQARKEKKISSPSQMTENIDSTVDWVSAIQELKEKQGIDIKQEMERLLALDEQYKKEVETNKMYREQINEYTSKINDLEKKVDIMTKSMMSSSCIASLPGGGMSVLNGSLDNESSISGEDEYNNSMLNERDYQLALWAAKRWRYHQMTSIRDYSIQLQPSWKLKDELWGKAALLKEANAISVELKKKVGKYIFFNLHYCYEILIKPDFSLIPLKLSKLRLELMRKLYNVDLPVPSSYQTNSYKTHIIYAPDSIDTHSQSETEYQITDTNHTNFTSSNNMTTSLSQTSLFFKNLKSQLSLSSVSKSTVKAYNYLIMNSLNTRDYSTRTSSKNSSNLSLNSLSNITNIRLVNSSSTNFKTNKTSESALQNGLNNFIDSSQIERHRLELMRTMYYNSADTSPTSPDPQNIETMIGGDPFYDRFPWFRLIGRSFVYLSSLLYNIPLIHKVAIVSERGIVKGWLSVALQAILTEDDQSASDEVKSAPSRQSGWAKLVFDDETYFEHKLKDYDKNIAQNNLTQSTTMENFRFIDGQLVSQSNKNIFTTNDSLSSSNSPAQSPVKETITREMLNERLCKIDDTKLETHLKIGSQFKFRIIIVDIAGISSEFSDIFCQFNFLHKNNEAFSTEPLENNSKAPPLGFFHIQNFSVTVTRSFIDYITHQPILFEVLGHYHHHPLHGQALSFDYLNKKQKTPLKYINSPQMSKPIPSKNVQNWKNLSTSHVRAEHDLLVWYEICELEATGEYLPVSVDHSEDMPCTGKFLLHQGVQRRIAITICHESGSDLIWKDVKEVFIGRVRGSREHQNYHDQNVLSLNVISSHYIQKPDDERTFYRFEVAWDSSLHNSHLLNRVTPPKDWIYLTITCYIEIDNFVQPACITKDLSLIFYPRDARVNLQRSLKNLIYGGMYKSPDANKVTGIYKMTVKQAADSTSPGAHRRLGRVLETASNYVRGEEMLRGWRPRSDSLIFEHQWELEKLTRLQQVEKTKHFLLLKNTLDSIKSDEDSREDIRNERSMSNRTITFDDYQTCSYTDNQKQLLLNCIKLINKGRYNPNKDDKLSPSLSCSKSINDIQTSSPVSSNVPNINIQNDEFVSKRNESNVENLFAPDRNDYPSPVNLNRLTPFNSIKTSSSSMDICRYKNYLNYLLQKKNIKKKNFLRSQNHLCLSSGCNCKTVKRDLNLDFLNFEPTISKSRSMESLISVSNQDESCFDQDNIQGLNRLGQTHASNRRLSPSRGRAKYIAEIEEIRINPIVSKKGYLNFLEEKSIGWMKKFVTVRRPFVFLYNNDRDPVERGLINLSNAEIVYNEEQIEMLKNQNTLSVTSKHRGFLMQTLTDKEIFEWLYALNPLLAGEIRSKLARRKKETQITSQ</sequence>
<proteinExistence type="inferred from homology"/>
<evidence type="ECO:0000256" key="1">
    <source>
        <dbReference type="ARBA" id="ARBA00004245"/>
    </source>
</evidence>
<evidence type="ECO:0000256" key="3">
    <source>
        <dbReference type="ARBA" id="ARBA00020751"/>
    </source>
</evidence>
<comment type="caution">
    <text evidence="23">The sequence shown here is derived from an EMBL/GenBank/DDBJ whole genome shotgun (WGS) entry which is preliminary data.</text>
</comment>
<evidence type="ECO:0000313" key="23">
    <source>
        <dbReference type="EMBL" id="CAF0730638.1"/>
    </source>
</evidence>
<evidence type="ECO:0000256" key="20">
    <source>
        <dbReference type="SAM" id="Coils"/>
    </source>
</evidence>
<feature type="domain" description="Kinesin motor" evidence="22">
    <location>
        <begin position="3"/>
        <end position="368"/>
    </location>
</feature>
<evidence type="ECO:0000313" key="24">
    <source>
        <dbReference type="Proteomes" id="UP000663879"/>
    </source>
</evidence>
<evidence type="ECO:0000256" key="9">
    <source>
        <dbReference type="ARBA" id="ARBA00023018"/>
    </source>
</evidence>
<dbReference type="PROSITE" id="PS50067">
    <property type="entry name" value="KINESIN_MOTOR_2"/>
    <property type="match status" value="1"/>
</dbReference>
<dbReference type="InterPro" id="IPR027417">
    <property type="entry name" value="P-loop_NTPase"/>
</dbReference>
<evidence type="ECO:0000256" key="6">
    <source>
        <dbReference type="ARBA" id="ARBA00022701"/>
    </source>
</evidence>
<dbReference type="Pfam" id="PF00498">
    <property type="entry name" value="FHA"/>
    <property type="match status" value="1"/>
</dbReference>
<keyword evidence="24" id="KW-1185">Reference proteome</keyword>
<dbReference type="PROSITE" id="PS50003">
    <property type="entry name" value="PH_DOMAIN"/>
    <property type="match status" value="1"/>
</dbReference>
<evidence type="ECO:0000256" key="14">
    <source>
        <dbReference type="ARBA" id="ARBA00023235"/>
    </source>
</evidence>